<dbReference type="RefSeq" id="WP_065968398.1">
    <property type="nucleotide sequence ID" value="NZ_ASQP01000319.1"/>
</dbReference>
<name>A0A1R1SFL5_9ACTN</name>
<feature type="transmembrane region" description="Helical" evidence="7">
    <location>
        <begin position="104"/>
        <end position="122"/>
    </location>
</feature>
<dbReference type="GO" id="GO:0005886">
    <property type="term" value="C:plasma membrane"/>
    <property type="evidence" value="ECO:0007669"/>
    <property type="project" value="UniProtKB-SubCell"/>
</dbReference>
<sequence>MTQSVTAGPAAGTTPDPPSPVRRSMPWVAAAVALAASLAAGLLSDAPTMWGLLPIALYAFLSLAGMNLLAVTGIAVASAVLVALPPLDETVDVLDGSLTDTVTIIGLIIVLGAAVGEVLRVTGVADCLVRNILRVTEGRGTTALMYGMMCACLVLVAGLGTLAGALAIAAPLLVPVAARAGFTRSATAVTMFLGGCAGLALAPFAGANVAIMKAADTGYLTYVLVGAGPLAVLSLLLAAVVVPWVQRRSAGQGDFYRPDELTKDAGGDGPAEGAEAVRTRHATWVFVTVLVLTVFYAALTKASTTFPLIALPLMAVCTAAAARLSPLHALKAFLAGARSLLPMFLLFWLLAVLFGFIDLLQPYDVVLETYGPGLRGMSALPFALTVAALGWVGVPGATAAQVVLISEVFGPLGTSLGITPAAWVIILLWASKADTYGPLPNANMVGAMGLARARRLPYLLWTGWALLIPACALYTILLIVLL</sequence>
<dbReference type="AlphaFoldDB" id="A0A1R1SFL5"/>
<feature type="transmembrane region" description="Helical" evidence="7">
    <location>
        <begin position="340"/>
        <end position="360"/>
    </location>
</feature>
<feature type="transmembrane region" description="Helical" evidence="7">
    <location>
        <begin position="306"/>
        <end position="325"/>
    </location>
</feature>
<keyword evidence="4 7" id="KW-1133">Transmembrane helix</keyword>
<proteinExistence type="predicted"/>
<feature type="transmembrane region" description="Helical" evidence="7">
    <location>
        <begin position="408"/>
        <end position="430"/>
    </location>
</feature>
<evidence type="ECO:0000256" key="7">
    <source>
        <dbReference type="SAM" id="Phobius"/>
    </source>
</evidence>
<dbReference type="STRING" id="67365.GCA_001704635_04169"/>
<feature type="transmembrane region" description="Helical" evidence="7">
    <location>
        <begin position="458"/>
        <end position="481"/>
    </location>
</feature>
<evidence type="ECO:0000256" key="1">
    <source>
        <dbReference type="ARBA" id="ARBA00004651"/>
    </source>
</evidence>
<feature type="transmembrane region" description="Helical" evidence="7">
    <location>
        <begin position="380"/>
        <end position="402"/>
    </location>
</feature>
<evidence type="ECO:0000256" key="4">
    <source>
        <dbReference type="ARBA" id="ARBA00022989"/>
    </source>
</evidence>
<comment type="caution">
    <text evidence="9">The sequence shown here is derived from an EMBL/GenBank/DDBJ whole genome shotgun (WGS) entry which is preliminary data.</text>
</comment>
<evidence type="ECO:0000256" key="5">
    <source>
        <dbReference type="ARBA" id="ARBA00023136"/>
    </source>
</evidence>
<dbReference type="InterPro" id="IPR018461">
    <property type="entry name" value="Na/H_Antiport_NhaC-like_C"/>
</dbReference>
<evidence type="ECO:0000259" key="8">
    <source>
        <dbReference type="Pfam" id="PF03553"/>
    </source>
</evidence>
<protein>
    <submittedName>
        <fullName evidence="9">Permease</fullName>
    </submittedName>
</protein>
<dbReference type="GeneID" id="96748376"/>
<keyword evidence="3 7" id="KW-0812">Transmembrane</keyword>
<feature type="domain" description="Na+/H+ antiporter NhaC-like C-terminal" evidence="8">
    <location>
        <begin position="57"/>
        <end position="210"/>
    </location>
</feature>
<feature type="compositionally biased region" description="Low complexity" evidence="6">
    <location>
        <begin position="1"/>
        <end position="14"/>
    </location>
</feature>
<feature type="transmembrane region" description="Helical" evidence="7">
    <location>
        <begin position="219"/>
        <end position="245"/>
    </location>
</feature>
<evidence type="ECO:0000256" key="3">
    <source>
        <dbReference type="ARBA" id="ARBA00022692"/>
    </source>
</evidence>
<comment type="subcellular location">
    <subcellularLocation>
        <location evidence="1">Cell membrane</location>
        <topology evidence="1">Multi-pass membrane protein</topology>
    </subcellularLocation>
</comment>
<dbReference type="Pfam" id="PF03553">
    <property type="entry name" value="Na_H_antiporter"/>
    <property type="match status" value="1"/>
</dbReference>
<evidence type="ECO:0000256" key="2">
    <source>
        <dbReference type="ARBA" id="ARBA00022475"/>
    </source>
</evidence>
<dbReference type="EMBL" id="ASQP01000319">
    <property type="protein sequence ID" value="OMI37037.1"/>
    <property type="molecule type" value="Genomic_DNA"/>
</dbReference>
<evidence type="ECO:0000256" key="6">
    <source>
        <dbReference type="SAM" id="MobiDB-lite"/>
    </source>
</evidence>
<accession>A0A1R1SFL5</accession>
<organism evidence="9 10">
    <name type="scientific">Streptomyces sparsogenes DSM 40356</name>
    <dbReference type="NCBI Taxonomy" id="1331668"/>
    <lineage>
        <taxon>Bacteria</taxon>
        <taxon>Bacillati</taxon>
        <taxon>Actinomycetota</taxon>
        <taxon>Actinomycetes</taxon>
        <taxon>Kitasatosporales</taxon>
        <taxon>Streptomycetaceae</taxon>
        <taxon>Streptomyces</taxon>
    </lineage>
</organism>
<dbReference type="Proteomes" id="UP000186168">
    <property type="component" value="Unassembled WGS sequence"/>
</dbReference>
<keyword evidence="10" id="KW-1185">Reference proteome</keyword>
<feature type="transmembrane region" description="Helical" evidence="7">
    <location>
        <begin position="143"/>
        <end position="174"/>
    </location>
</feature>
<feature type="transmembrane region" description="Helical" evidence="7">
    <location>
        <begin position="24"/>
        <end position="43"/>
    </location>
</feature>
<gene>
    <name evidence="9" type="ORF">SPAR_23034</name>
</gene>
<feature type="transmembrane region" description="Helical" evidence="7">
    <location>
        <begin position="186"/>
        <end position="207"/>
    </location>
</feature>
<feature type="transmembrane region" description="Helical" evidence="7">
    <location>
        <begin position="55"/>
        <end position="84"/>
    </location>
</feature>
<feature type="region of interest" description="Disordered" evidence="6">
    <location>
        <begin position="1"/>
        <end position="21"/>
    </location>
</feature>
<feature type="transmembrane region" description="Helical" evidence="7">
    <location>
        <begin position="281"/>
        <end position="299"/>
    </location>
</feature>
<reference evidence="9 10" key="1">
    <citation type="submission" date="2013-05" db="EMBL/GenBank/DDBJ databases">
        <title>Genome sequence of Streptomyces sparsogenes DSM 40356.</title>
        <authorList>
            <person name="Coyne S."/>
            <person name="Seebeck F.P."/>
        </authorList>
    </citation>
    <scope>NUCLEOTIDE SEQUENCE [LARGE SCALE GENOMIC DNA]</scope>
    <source>
        <strain evidence="9 10">DSM 40356</strain>
    </source>
</reference>
<evidence type="ECO:0000313" key="9">
    <source>
        <dbReference type="EMBL" id="OMI37037.1"/>
    </source>
</evidence>
<keyword evidence="5 7" id="KW-0472">Membrane</keyword>
<keyword evidence="2" id="KW-1003">Cell membrane</keyword>
<evidence type="ECO:0000313" key="10">
    <source>
        <dbReference type="Proteomes" id="UP000186168"/>
    </source>
</evidence>